<feature type="region of interest" description="Disordered" evidence="1">
    <location>
        <begin position="14"/>
        <end position="35"/>
    </location>
</feature>
<dbReference type="AlphaFoldDB" id="A0A6A4WRL8"/>
<proteinExistence type="predicted"/>
<dbReference type="EMBL" id="VIIS01000670">
    <property type="protein sequence ID" value="KAF0306414.1"/>
    <property type="molecule type" value="Genomic_DNA"/>
</dbReference>
<reference evidence="2 3" key="1">
    <citation type="submission" date="2019-07" db="EMBL/GenBank/DDBJ databases">
        <title>Draft genome assembly of a fouling barnacle, Amphibalanus amphitrite (Darwin, 1854): The first reference genome for Thecostraca.</title>
        <authorList>
            <person name="Kim W."/>
        </authorList>
    </citation>
    <scope>NUCLEOTIDE SEQUENCE [LARGE SCALE GENOMIC DNA]</scope>
    <source>
        <strain evidence="2">SNU_AA5</strain>
        <tissue evidence="2">Soma without cirri and trophi</tissue>
    </source>
</reference>
<keyword evidence="3" id="KW-1185">Reference proteome</keyword>
<evidence type="ECO:0000256" key="1">
    <source>
        <dbReference type="SAM" id="MobiDB-lite"/>
    </source>
</evidence>
<evidence type="ECO:0000313" key="2">
    <source>
        <dbReference type="EMBL" id="KAF0306414.1"/>
    </source>
</evidence>
<dbReference type="OrthoDB" id="292747at2759"/>
<protein>
    <submittedName>
        <fullName evidence="2">Uncharacterized protein</fullName>
    </submittedName>
</protein>
<organism evidence="2 3">
    <name type="scientific">Amphibalanus amphitrite</name>
    <name type="common">Striped barnacle</name>
    <name type="synonym">Balanus amphitrite</name>
    <dbReference type="NCBI Taxonomy" id="1232801"/>
    <lineage>
        <taxon>Eukaryota</taxon>
        <taxon>Metazoa</taxon>
        <taxon>Ecdysozoa</taxon>
        <taxon>Arthropoda</taxon>
        <taxon>Crustacea</taxon>
        <taxon>Multicrustacea</taxon>
        <taxon>Cirripedia</taxon>
        <taxon>Thoracica</taxon>
        <taxon>Thoracicalcarea</taxon>
        <taxon>Balanomorpha</taxon>
        <taxon>Balanoidea</taxon>
        <taxon>Balanidae</taxon>
        <taxon>Amphibalaninae</taxon>
        <taxon>Amphibalanus</taxon>
    </lineage>
</organism>
<sequence>MHISLRPAWEAMETEAELRQRKGARGGQKTQDAVTGKVVQGDELVTSGLNTLKSLHQSLASQVSGLGQLRATF</sequence>
<evidence type="ECO:0000313" key="3">
    <source>
        <dbReference type="Proteomes" id="UP000440578"/>
    </source>
</evidence>
<accession>A0A6A4WRL8</accession>
<name>A0A6A4WRL8_AMPAM</name>
<gene>
    <name evidence="2" type="ORF">FJT64_002440</name>
</gene>
<comment type="caution">
    <text evidence="2">The sequence shown here is derived from an EMBL/GenBank/DDBJ whole genome shotgun (WGS) entry which is preliminary data.</text>
</comment>
<dbReference type="Proteomes" id="UP000440578">
    <property type="component" value="Unassembled WGS sequence"/>
</dbReference>